<proteinExistence type="predicted"/>
<sequence length="182" mass="20157">MLKVFALAFFLMLAGCTTNQLHFAPYSTETELSAIQKQKTDVYITKVSGAESCVNCTERSTIVWHAANYNGSLYQGFSAIPVSDWKGFISESVLSDSHAPLKAEIVVNRIFLKTWNNPEYYACQSEITVYIGQSKLDGKAVVKVPSSGQWLVEKDLALLNPEVLKTIQLSLKAAYLNAIQKP</sequence>
<keyword evidence="1" id="KW-0732">Signal</keyword>
<gene>
    <name evidence="2" type="ORF">SAMN05216178_3261</name>
</gene>
<evidence type="ECO:0000313" key="2">
    <source>
        <dbReference type="EMBL" id="SEC05307.1"/>
    </source>
</evidence>
<organism evidence="2 3">
    <name type="scientific">Pseudomonas saponiphila</name>
    <dbReference type="NCBI Taxonomy" id="556534"/>
    <lineage>
        <taxon>Bacteria</taxon>
        <taxon>Pseudomonadati</taxon>
        <taxon>Pseudomonadota</taxon>
        <taxon>Gammaproteobacteria</taxon>
        <taxon>Pseudomonadales</taxon>
        <taxon>Pseudomonadaceae</taxon>
        <taxon>Pseudomonas</taxon>
    </lineage>
</organism>
<evidence type="ECO:0000256" key="1">
    <source>
        <dbReference type="SAM" id="SignalP"/>
    </source>
</evidence>
<keyword evidence="3" id="KW-1185">Reference proteome</keyword>
<accession>A0A1H4PCX4</accession>
<dbReference type="Proteomes" id="UP000198982">
    <property type="component" value="Unassembled WGS sequence"/>
</dbReference>
<feature type="chain" id="PRO_5011604581" evidence="1">
    <location>
        <begin position="24"/>
        <end position="182"/>
    </location>
</feature>
<dbReference type="AlphaFoldDB" id="A0A1H4PCX4"/>
<dbReference type="EMBL" id="FNTJ01000001">
    <property type="protein sequence ID" value="SEC05307.1"/>
    <property type="molecule type" value="Genomic_DNA"/>
</dbReference>
<protein>
    <submittedName>
        <fullName evidence="2">Uncharacterized protein</fullName>
    </submittedName>
</protein>
<name>A0A1H4PCX4_9PSED</name>
<dbReference type="PROSITE" id="PS51257">
    <property type="entry name" value="PROKAR_LIPOPROTEIN"/>
    <property type="match status" value="1"/>
</dbReference>
<dbReference type="RefSeq" id="WP_092315174.1">
    <property type="nucleotide sequence ID" value="NZ_FNTJ01000001.1"/>
</dbReference>
<evidence type="ECO:0000313" key="3">
    <source>
        <dbReference type="Proteomes" id="UP000198982"/>
    </source>
</evidence>
<reference evidence="3" key="1">
    <citation type="submission" date="2016-10" db="EMBL/GenBank/DDBJ databases">
        <authorList>
            <person name="Varghese N."/>
            <person name="Submissions S."/>
        </authorList>
    </citation>
    <scope>NUCLEOTIDE SEQUENCE [LARGE SCALE GENOMIC DNA]</scope>
    <source>
        <strain evidence="3">DSM 9751</strain>
    </source>
</reference>
<feature type="signal peptide" evidence="1">
    <location>
        <begin position="1"/>
        <end position="23"/>
    </location>
</feature>